<dbReference type="GO" id="GO:0000155">
    <property type="term" value="F:phosphorelay sensor kinase activity"/>
    <property type="evidence" value="ECO:0007669"/>
    <property type="project" value="TreeGrafter"/>
</dbReference>
<dbReference type="InterPro" id="IPR014265">
    <property type="entry name" value="XrtA/PrsK"/>
</dbReference>
<dbReference type="PROSITE" id="PS50109">
    <property type="entry name" value="HIS_KIN"/>
    <property type="match status" value="1"/>
</dbReference>
<keyword evidence="5" id="KW-0812">Transmembrane</keyword>
<dbReference type="GO" id="GO:0009927">
    <property type="term" value="F:histidine phosphotransfer kinase activity"/>
    <property type="evidence" value="ECO:0007669"/>
    <property type="project" value="TreeGrafter"/>
</dbReference>
<dbReference type="SUPFAM" id="SSF55781">
    <property type="entry name" value="GAF domain-like"/>
    <property type="match status" value="1"/>
</dbReference>
<dbReference type="RefSeq" id="WP_182296182.1">
    <property type="nucleotide sequence ID" value="NZ_CP059851.1"/>
</dbReference>
<dbReference type="AlphaFoldDB" id="A0A7G5IHN4"/>
<evidence type="ECO:0000256" key="5">
    <source>
        <dbReference type="SAM" id="Phobius"/>
    </source>
</evidence>
<accession>A0A7G5IHN4</accession>
<dbReference type="InterPro" id="IPR004358">
    <property type="entry name" value="Sig_transdc_His_kin-like_C"/>
</dbReference>
<feature type="transmembrane region" description="Helical" evidence="5">
    <location>
        <begin position="266"/>
        <end position="285"/>
    </location>
</feature>
<evidence type="ECO:0000256" key="2">
    <source>
        <dbReference type="ARBA" id="ARBA00012438"/>
    </source>
</evidence>
<dbReference type="NCBIfam" id="TIGR02916">
    <property type="entry name" value="PEP_his_kin"/>
    <property type="match status" value="1"/>
</dbReference>
<dbReference type="EC" id="2.7.13.3" evidence="2"/>
<dbReference type="Gene3D" id="3.30.565.10">
    <property type="entry name" value="Histidine kinase-like ATPase, C-terminal domain"/>
    <property type="match status" value="1"/>
</dbReference>
<dbReference type="InterPro" id="IPR005467">
    <property type="entry name" value="His_kinase_dom"/>
</dbReference>
<evidence type="ECO:0000313" key="7">
    <source>
        <dbReference type="EMBL" id="QMW22876.1"/>
    </source>
</evidence>
<feature type="transmembrane region" description="Helical" evidence="5">
    <location>
        <begin position="136"/>
        <end position="157"/>
    </location>
</feature>
<organism evidence="7 8">
    <name type="scientific">Sandaracinobacteroides saxicola</name>
    <dbReference type="NCBI Taxonomy" id="2759707"/>
    <lineage>
        <taxon>Bacteria</taxon>
        <taxon>Pseudomonadati</taxon>
        <taxon>Pseudomonadota</taxon>
        <taxon>Alphaproteobacteria</taxon>
        <taxon>Sphingomonadales</taxon>
        <taxon>Sphingosinicellaceae</taxon>
        <taxon>Sandaracinobacteroides</taxon>
    </lineage>
</organism>
<keyword evidence="3 7" id="KW-0808">Transferase</keyword>
<protein>
    <recommendedName>
        <fullName evidence="2">histidine kinase</fullName>
        <ecNumber evidence="2">2.7.13.3</ecNumber>
    </recommendedName>
</protein>
<evidence type="ECO:0000256" key="3">
    <source>
        <dbReference type="ARBA" id="ARBA00022679"/>
    </source>
</evidence>
<feature type="transmembrane region" description="Helical" evidence="5">
    <location>
        <begin position="200"/>
        <end position="217"/>
    </location>
</feature>
<dbReference type="KEGG" id="sand:H3309_16535"/>
<feature type="transmembrane region" description="Helical" evidence="5">
    <location>
        <begin position="63"/>
        <end position="86"/>
    </location>
</feature>
<feature type="transmembrane region" description="Helical" evidence="5">
    <location>
        <begin position="98"/>
        <end position="116"/>
    </location>
</feature>
<dbReference type="SMART" id="SM00387">
    <property type="entry name" value="HATPase_c"/>
    <property type="match status" value="1"/>
</dbReference>
<evidence type="ECO:0000256" key="4">
    <source>
        <dbReference type="ARBA" id="ARBA00022777"/>
    </source>
</evidence>
<dbReference type="SUPFAM" id="SSF55874">
    <property type="entry name" value="ATPase domain of HSP90 chaperone/DNA topoisomerase II/histidine kinase"/>
    <property type="match status" value="1"/>
</dbReference>
<keyword evidence="8" id="KW-1185">Reference proteome</keyword>
<dbReference type="Gene3D" id="3.30.450.40">
    <property type="match status" value="1"/>
</dbReference>
<feature type="transmembrane region" description="Helical" evidence="5">
    <location>
        <begin position="6"/>
        <end position="28"/>
    </location>
</feature>
<keyword evidence="4 7" id="KW-0418">Kinase</keyword>
<dbReference type="InterPro" id="IPR036890">
    <property type="entry name" value="HATPase_C_sf"/>
</dbReference>
<dbReference type="EMBL" id="CP059851">
    <property type="protein sequence ID" value="QMW22876.1"/>
    <property type="molecule type" value="Genomic_DNA"/>
</dbReference>
<proteinExistence type="predicted"/>
<reference evidence="7 8" key="1">
    <citation type="submission" date="2020-07" db="EMBL/GenBank/DDBJ databases">
        <title>Complete genome sequence for Sandaracinobacter sp. M6.</title>
        <authorList>
            <person name="Tang Y."/>
            <person name="Liu Q."/>
            <person name="Guo Z."/>
            <person name="Lei P."/>
            <person name="Huang B."/>
        </authorList>
    </citation>
    <scope>NUCLEOTIDE SEQUENCE [LARGE SCALE GENOMIC DNA]</scope>
    <source>
        <strain evidence="7 8">M6</strain>
    </source>
</reference>
<dbReference type="InterPro" id="IPR029016">
    <property type="entry name" value="GAF-like_dom_sf"/>
</dbReference>
<keyword evidence="5" id="KW-0472">Membrane</keyword>
<evidence type="ECO:0000256" key="1">
    <source>
        <dbReference type="ARBA" id="ARBA00000085"/>
    </source>
</evidence>
<dbReference type="PANTHER" id="PTHR43047">
    <property type="entry name" value="TWO-COMPONENT HISTIDINE PROTEIN KINASE"/>
    <property type="match status" value="1"/>
</dbReference>
<gene>
    <name evidence="7" type="primary">prsK</name>
    <name evidence="7" type="ORF">H3309_16535</name>
</gene>
<feature type="transmembrane region" description="Helical" evidence="5">
    <location>
        <begin position="37"/>
        <end position="57"/>
    </location>
</feature>
<dbReference type="PANTHER" id="PTHR43047:SF72">
    <property type="entry name" value="OSMOSENSING HISTIDINE PROTEIN KINASE SLN1"/>
    <property type="match status" value="1"/>
</dbReference>
<name>A0A7G5IHN4_9SPHN</name>
<feature type="domain" description="Histidine kinase" evidence="6">
    <location>
        <begin position="485"/>
        <end position="690"/>
    </location>
</feature>
<sequence length="701" mass="76425">MAVSQTIGLFSHAIACAGFLTLALLLCLRRGIEPMRLAIAFSAIITAAWAAIYVLAARYGGDYGLWLSQAETLRTAAWVGVLVFILKDSFGLDDRPSSSFFVALMLGFVIALQLVIDSFIDFSGALPLDQQSAAALLFIASRLVVAISGLVLVHNLYSNSAQQVTLAPRLLCVGLGAIFAYDLNLYTLQFLLGQSSADLIEIRGAVNALAVPILWLATRRDHVARLRISRQAAFHTISFLVIGAYLIAMSLLAYGLRLTGGDWGELLQVTFLATTLIFGALVTLSPRFRAEMRVRIARNFYRYRYDYRREWLRFIDTISSETGAEPIRERLAMAIARIMESPGALLLEPVDGRGFAETARWQWDALPSPVIAEGAALPLFLAESGRVVAFDEIRDGRGDYAGLGLPAWAAASPDIWLAIPLIRAEQLCGILLLQRSLVLRDLNWEDFDLLRTLGSQGASYLAEASAQARLEESRRFDEFNRRFAFVMHDIKNLISQVGLVARNAERHADNPEFRADMVATLNNSVTKMNDLLALMGKASGSAPEPQAGSADLARIATMVIAAKRRAHGAMRLEGADLPLPLPGDEGRLEAMLTHLVQNAIDASAPEAPVTVTLGRRGALAELTVADRGHGMTAGFIREELFKPFRSTKTGGFGIGAHEAREIVRQHGGRMEVSSTPGEGSTFTITLPLHRQRAGRPALSRT</sequence>
<dbReference type="PRINTS" id="PR00344">
    <property type="entry name" value="BCTRLSENSOR"/>
</dbReference>
<evidence type="ECO:0000313" key="8">
    <source>
        <dbReference type="Proteomes" id="UP000515292"/>
    </source>
</evidence>
<comment type="catalytic activity">
    <reaction evidence="1">
        <text>ATP + protein L-histidine = ADP + protein N-phospho-L-histidine.</text>
        <dbReference type="EC" id="2.7.13.3"/>
    </reaction>
</comment>
<dbReference type="Proteomes" id="UP000515292">
    <property type="component" value="Chromosome"/>
</dbReference>
<keyword evidence="5" id="KW-1133">Transmembrane helix</keyword>
<dbReference type="GO" id="GO:0005886">
    <property type="term" value="C:plasma membrane"/>
    <property type="evidence" value="ECO:0007669"/>
    <property type="project" value="TreeGrafter"/>
</dbReference>
<evidence type="ECO:0000259" key="6">
    <source>
        <dbReference type="PROSITE" id="PS50109"/>
    </source>
</evidence>
<dbReference type="Pfam" id="PF02518">
    <property type="entry name" value="HATPase_c"/>
    <property type="match status" value="1"/>
</dbReference>
<feature type="transmembrane region" description="Helical" evidence="5">
    <location>
        <begin position="237"/>
        <end position="254"/>
    </location>
</feature>
<dbReference type="InterPro" id="IPR003594">
    <property type="entry name" value="HATPase_dom"/>
</dbReference>
<dbReference type="CDD" id="cd00075">
    <property type="entry name" value="HATPase"/>
    <property type="match status" value="1"/>
</dbReference>
<feature type="transmembrane region" description="Helical" evidence="5">
    <location>
        <begin position="169"/>
        <end position="188"/>
    </location>
</feature>